<keyword evidence="1" id="KW-0812">Transmembrane</keyword>
<proteinExistence type="predicted"/>
<dbReference type="EMBL" id="JABEZV010442440">
    <property type="protein sequence ID" value="MBA0730109.1"/>
    <property type="molecule type" value="Genomic_DNA"/>
</dbReference>
<keyword evidence="1" id="KW-1133">Transmembrane helix</keyword>
<keyword evidence="3" id="KW-1185">Reference proteome</keyword>
<gene>
    <name evidence="2" type="ORF">Golax_023130</name>
</gene>
<evidence type="ECO:0000256" key="1">
    <source>
        <dbReference type="SAM" id="Phobius"/>
    </source>
</evidence>
<evidence type="ECO:0008006" key="4">
    <source>
        <dbReference type="Google" id="ProtNLM"/>
    </source>
</evidence>
<dbReference type="Proteomes" id="UP000593574">
    <property type="component" value="Unassembled WGS sequence"/>
</dbReference>
<evidence type="ECO:0000313" key="3">
    <source>
        <dbReference type="Proteomes" id="UP000593574"/>
    </source>
</evidence>
<dbReference type="AlphaFoldDB" id="A0A7J9B335"/>
<reference evidence="2 3" key="1">
    <citation type="journal article" date="2019" name="Genome Biol. Evol.">
        <title>Insights into the evolution of the New World diploid cottons (Gossypium, subgenus Houzingenia) based on genome sequencing.</title>
        <authorList>
            <person name="Grover C.E."/>
            <person name="Arick M.A. 2nd"/>
            <person name="Thrash A."/>
            <person name="Conover J.L."/>
            <person name="Sanders W.S."/>
            <person name="Peterson D.G."/>
            <person name="Frelichowski J.E."/>
            <person name="Scheffler J.A."/>
            <person name="Scheffler B.E."/>
            <person name="Wendel J.F."/>
        </authorList>
    </citation>
    <scope>NUCLEOTIDE SEQUENCE [LARGE SCALE GENOMIC DNA]</scope>
    <source>
        <strain evidence="2">4</strain>
        <tissue evidence="2">Leaf</tissue>
    </source>
</reference>
<sequence>MKFNLDGAWKFGAKKAGLGGVLRDYERLVRGLFYGSILTSSLVEAISVALQLFSSYPWLGSV</sequence>
<accession>A0A7J9B335</accession>
<name>A0A7J9B335_9ROSI</name>
<protein>
    <recommendedName>
        <fullName evidence="4">RNase H type-1 domain-containing protein</fullName>
    </recommendedName>
</protein>
<keyword evidence="1" id="KW-0472">Membrane</keyword>
<feature type="transmembrane region" description="Helical" evidence="1">
    <location>
        <begin position="32"/>
        <end position="53"/>
    </location>
</feature>
<organism evidence="2 3">
    <name type="scientific">Gossypium laxum</name>
    <dbReference type="NCBI Taxonomy" id="34288"/>
    <lineage>
        <taxon>Eukaryota</taxon>
        <taxon>Viridiplantae</taxon>
        <taxon>Streptophyta</taxon>
        <taxon>Embryophyta</taxon>
        <taxon>Tracheophyta</taxon>
        <taxon>Spermatophyta</taxon>
        <taxon>Magnoliopsida</taxon>
        <taxon>eudicotyledons</taxon>
        <taxon>Gunneridae</taxon>
        <taxon>Pentapetalae</taxon>
        <taxon>rosids</taxon>
        <taxon>malvids</taxon>
        <taxon>Malvales</taxon>
        <taxon>Malvaceae</taxon>
        <taxon>Malvoideae</taxon>
        <taxon>Gossypium</taxon>
    </lineage>
</organism>
<comment type="caution">
    <text evidence="2">The sequence shown here is derived from an EMBL/GenBank/DDBJ whole genome shotgun (WGS) entry which is preliminary data.</text>
</comment>
<evidence type="ECO:0000313" key="2">
    <source>
        <dbReference type="EMBL" id="MBA0730109.1"/>
    </source>
</evidence>